<name>A0A7N9CY75_MACFA</name>
<reference evidence="1 2" key="1">
    <citation type="submission" date="2013-03" db="EMBL/GenBank/DDBJ databases">
        <authorList>
            <person name="Warren W."/>
            <person name="Wilson R.K."/>
        </authorList>
    </citation>
    <scope>NUCLEOTIDE SEQUENCE</scope>
</reference>
<dbReference type="AlphaFoldDB" id="A0A7N9CY75"/>
<reference evidence="1" key="2">
    <citation type="submission" date="2025-08" db="UniProtKB">
        <authorList>
            <consortium name="Ensembl"/>
        </authorList>
    </citation>
    <scope>IDENTIFICATION</scope>
</reference>
<proteinExistence type="predicted"/>
<evidence type="ECO:0000313" key="2">
    <source>
        <dbReference type="Proteomes" id="UP000233100"/>
    </source>
</evidence>
<reference evidence="1" key="3">
    <citation type="submission" date="2025-09" db="UniProtKB">
        <authorList>
            <consortium name="Ensembl"/>
        </authorList>
    </citation>
    <scope>IDENTIFICATION</scope>
</reference>
<organism evidence="1 2">
    <name type="scientific">Macaca fascicularis</name>
    <name type="common">Crab-eating macaque</name>
    <name type="synonym">Cynomolgus monkey</name>
    <dbReference type="NCBI Taxonomy" id="9541"/>
    <lineage>
        <taxon>Eukaryota</taxon>
        <taxon>Metazoa</taxon>
        <taxon>Chordata</taxon>
        <taxon>Craniata</taxon>
        <taxon>Vertebrata</taxon>
        <taxon>Euteleostomi</taxon>
        <taxon>Mammalia</taxon>
        <taxon>Eutheria</taxon>
        <taxon>Euarchontoglires</taxon>
        <taxon>Primates</taxon>
        <taxon>Haplorrhini</taxon>
        <taxon>Catarrhini</taxon>
        <taxon>Cercopithecidae</taxon>
        <taxon>Cercopithecinae</taxon>
        <taxon>Macaca</taxon>
    </lineage>
</organism>
<evidence type="ECO:0000313" key="1">
    <source>
        <dbReference type="Ensembl" id="ENSMFAP00000057792.1"/>
    </source>
</evidence>
<keyword evidence="2" id="KW-1185">Reference proteome</keyword>
<accession>A0A7N9CY75</accession>
<dbReference type="Ensembl" id="ENSMFAT00000095420.1">
    <property type="protein sequence ID" value="ENSMFAP00000057792.1"/>
    <property type="gene ID" value="ENSMFAG00000064712.1"/>
</dbReference>
<sequence length="32" mass="3728">YYNGIPEKSMCGMILSKVTFLESQRRGSIYKK</sequence>
<protein>
    <submittedName>
        <fullName evidence="1">Uncharacterized protein</fullName>
    </submittedName>
</protein>
<dbReference type="Proteomes" id="UP000233100">
    <property type="component" value="Chromosome 5"/>
</dbReference>